<dbReference type="AlphaFoldDB" id="A0A3P7MEC6"/>
<keyword evidence="3" id="KW-1185">Reference proteome</keyword>
<name>A0A3P7MEC6_DIBLA</name>
<protein>
    <submittedName>
        <fullName evidence="2">Uncharacterized protein</fullName>
    </submittedName>
</protein>
<reference evidence="2 3" key="1">
    <citation type="submission" date="2018-11" db="EMBL/GenBank/DDBJ databases">
        <authorList>
            <consortium name="Pathogen Informatics"/>
        </authorList>
    </citation>
    <scope>NUCLEOTIDE SEQUENCE [LARGE SCALE GENOMIC DNA]</scope>
</reference>
<gene>
    <name evidence="2" type="ORF">DILT_LOCUS13932</name>
</gene>
<evidence type="ECO:0000313" key="2">
    <source>
        <dbReference type="EMBL" id="VDN21893.1"/>
    </source>
</evidence>
<organism evidence="2 3">
    <name type="scientific">Dibothriocephalus latus</name>
    <name type="common">Fish tapeworm</name>
    <name type="synonym">Diphyllobothrium latum</name>
    <dbReference type="NCBI Taxonomy" id="60516"/>
    <lineage>
        <taxon>Eukaryota</taxon>
        <taxon>Metazoa</taxon>
        <taxon>Spiralia</taxon>
        <taxon>Lophotrochozoa</taxon>
        <taxon>Platyhelminthes</taxon>
        <taxon>Cestoda</taxon>
        <taxon>Eucestoda</taxon>
        <taxon>Diphyllobothriidea</taxon>
        <taxon>Diphyllobothriidae</taxon>
        <taxon>Dibothriocephalus</taxon>
    </lineage>
</organism>
<evidence type="ECO:0000313" key="3">
    <source>
        <dbReference type="Proteomes" id="UP000281553"/>
    </source>
</evidence>
<proteinExistence type="predicted"/>
<feature type="region of interest" description="Disordered" evidence="1">
    <location>
        <begin position="1"/>
        <end position="46"/>
    </location>
</feature>
<evidence type="ECO:0000256" key="1">
    <source>
        <dbReference type="SAM" id="MobiDB-lite"/>
    </source>
</evidence>
<sequence>MNPREYPKTRHPMHTKKLSDTSGSPSIKGSDAISPPTAHPKAGENSLYRVNPGYNVILSLSIRQQPHFDVFKTAYSYKLTVINLEKCLRLGT</sequence>
<dbReference type="EMBL" id="UYRU01072162">
    <property type="protein sequence ID" value="VDN21893.1"/>
    <property type="molecule type" value="Genomic_DNA"/>
</dbReference>
<accession>A0A3P7MEC6</accession>
<dbReference type="Proteomes" id="UP000281553">
    <property type="component" value="Unassembled WGS sequence"/>
</dbReference>